<keyword evidence="1" id="KW-0694">RNA-binding</keyword>
<dbReference type="GO" id="GO:0003723">
    <property type="term" value="F:RNA binding"/>
    <property type="evidence" value="ECO:0007669"/>
    <property type="project" value="UniProtKB-KW"/>
</dbReference>
<dbReference type="InterPro" id="IPR036986">
    <property type="entry name" value="S4_RNA-bd_sf"/>
</dbReference>
<proteinExistence type="predicted"/>
<sequence length="70" mass="7785">MREIPLRDGMIRLGQLLKLADLVDSGGEVRWFLDEAEITVNGEPESRRGRQLVPGDVVVVNGEELRLVAT</sequence>
<dbReference type="Pfam" id="PF13275">
    <property type="entry name" value="S4_2"/>
    <property type="match status" value="1"/>
</dbReference>
<protein>
    <submittedName>
        <fullName evidence="2">RNA-binding protein</fullName>
    </submittedName>
</protein>
<dbReference type="SUPFAM" id="SSF55174">
    <property type="entry name" value="Alpha-L RNA-binding motif"/>
    <property type="match status" value="1"/>
</dbReference>
<dbReference type="Proteomes" id="UP000240739">
    <property type="component" value="Unassembled WGS sequence"/>
</dbReference>
<dbReference type="RefSeq" id="WP_107570987.1">
    <property type="nucleotide sequence ID" value="NZ_PYYB01000004.1"/>
</dbReference>
<dbReference type="PROSITE" id="PS50889">
    <property type="entry name" value="S4"/>
    <property type="match status" value="1"/>
</dbReference>
<accession>A0A2T4UCE3</accession>
<dbReference type="CDD" id="cd00165">
    <property type="entry name" value="S4"/>
    <property type="match status" value="1"/>
</dbReference>
<dbReference type="Gene3D" id="3.10.290.10">
    <property type="entry name" value="RNA-binding S4 domain"/>
    <property type="match status" value="1"/>
</dbReference>
<dbReference type="OrthoDB" id="9811532at2"/>
<comment type="caution">
    <text evidence="2">The sequence shown here is derived from an EMBL/GenBank/DDBJ whole genome shotgun (WGS) entry which is preliminary data.</text>
</comment>
<evidence type="ECO:0000313" key="3">
    <source>
        <dbReference type="Proteomes" id="UP000240739"/>
    </source>
</evidence>
<evidence type="ECO:0000256" key="1">
    <source>
        <dbReference type="PROSITE-ProRule" id="PRU00182"/>
    </source>
</evidence>
<reference evidence="2 3" key="1">
    <citation type="submission" date="2018-03" db="EMBL/GenBank/DDBJ databases">
        <title>Aquarubrobacter algicola gen. nov., sp. nov., a novel actinobacterium isolated from shallow eutrophic lake during the end of cyanobacterial harmful algal blooms.</title>
        <authorList>
            <person name="Chun S.J."/>
        </authorList>
    </citation>
    <scope>NUCLEOTIDE SEQUENCE [LARGE SCALE GENOMIC DNA]</scope>
    <source>
        <strain evidence="2 3">Seoho-28</strain>
    </source>
</reference>
<dbReference type="EMBL" id="PYYB01000004">
    <property type="protein sequence ID" value="PTL54887.1"/>
    <property type="molecule type" value="Genomic_DNA"/>
</dbReference>
<name>A0A2T4UCE3_9ACTN</name>
<evidence type="ECO:0000313" key="2">
    <source>
        <dbReference type="EMBL" id="PTL54887.1"/>
    </source>
</evidence>
<dbReference type="AlphaFoldDB" id="A0A2T4UCE3"/>
<organism evidence="2 3">
    <name type="scientific">Paraconexibacter algicola</name>
    <dbReference type="NCBI Taxonomy" id="2133960"/>
    <lineage>
        <taxon>Bacteria</taxon>
        <taxon>Bacillati</taxon>
        <taxon>Actinomycetota</taxon>
        <taxon>Thermoleophilia</taxon>
        <taxon>Solirubrobacterales</taxon>
        <taxon>Paraconexibacteraceae</taxon>
        <taxon>Paraconexibacter</taxon>
    </lineage>
</organism>
<gene>
    <name evidence="2" type="ORF">C7Y72_20120</name>
</gene>
<keyword evidence="3" id="KW-1185">Reference proteome</keyword>